<dbReference type="PANTHER" id="PTHR34581">
    <property type="entry name" value="PTS SYSTEM N,N'-DIACETYLCHITOBIOSE-SPECIFIC EIIB COMPONENT"/>
    <property type="match status" value="1"/>
</dbReference>
<sequence>MKPVRILLVCSFGMSTSLLVEAMQTEAELRKLTAKIDYIGSNEIHDYWERTDVILLGPQVGYLQKTWADKGKPLAVIPPLAYAMADGKAALDLALSLIQQQKSEE</sequence>
<feature type="domain" description="PTS EIIB type-3" evidence="9">
    <location>
        <begin position="3"/>
        <end position="104"/>
    </location>
</feature>
<protein>
    <submittedName>
        <fullName evidence="10">PTS system, cellobiose-specific IIB component</fullName>
    </submittedName>
</protein>
<keyword evidence="3" id="KW-0762">Sugar transport</keyword>
<dbReference type="InterPro" id="IPR013012">
    <property type="entry name" value="PTS_EIIB_3"/>
</dbReference>
<evidence type="ECO:0000256" key="2">
    <source>
        <dbReference type="ARBA" id="ARBA00022553"/>
    </source>
</evidence>
<keyword evidence="11" id="KW-1185">Reference proteome</keyword>
<reference evidence="11" key="1">
    <citation type="submission" date="2017-02" db="EMBL/GenBank/DDBJ databases">
        <authorList>
            <person name="Varghese N."/>
            <person name="Submissions S."/>
        </authorList>
    </citation>
    <scope>NUCLEOTIDE SEQUENCE [LARGE SCALE GENOMIC DNA]</scope>
    <source>
        <strain evidence="11">DSM 16521</strain>
    </source>
</reference>
<dbReference type="GO" id="GO:0016301">
    <property type="term" value="F:kinase activity"/>
    <property type="evidence" value="ECO:0007669"/>
    <property type="project" value="UniProtKB-KW"/>
</dbReference>
<evidence type="ECO:0000256" key="7">
    <source>
        <dbReference type="PROSITE-ProRule" id="PRU00423"/>
    </source>
</evidence>
<feature type="chain" id="PRO_5012029650" evidence="8">
    <location>
        <begin position="23"/>
        <end position="105"/>
    </location>
</feature>
<evidence type="ECO:0000256" key="1">
    <source>
        <dbReference type="ARBA" id="ARBA00022448"/>
    </source>
</evidence>
<dbReference type="GO" id="GO:0008982">
    <property type="term" value="F:protein-N(PI)-phosphohistidine-sugar phosphotransferase activity"/>
    <property type="evidence" value="ECO:0007669"/>
    <property type="project" value="InterPro"/>
</dbReference>
<evidence type="ECO:0000256" key="6">
    <source>
        <dbReference type="ARBA" id="ARBA00022777"/>
    </source>
</evidence>
<dbReference type="Proteomes" id="UP000189933">
    <property type="component" value="Unassembled WGS sequence"/>
</dbReference>
<evidence type="ECO:0000256" key="3">
    <source>
        <dbReference type="ARBA" id="ARBA00022597"/>
    </source>
</evidence>
<evidence type="ECO:0000256" key="4">
    <source>
        <dbReference type="ARBA" id="ARBA00022679"/>
    </source>
</evidence>
<feature type="modified residue" description="Phosphocysteine; by EIIA" evidence="7">
    <location>
        <position position="10"/>
    </location>
</feature>
<dbReference type="EMBL" id="FUXM01000005">
    <property type="protein sequence ID" value="SJZ70273.1"/>
    <property type="molecule type" value="Genomic_DNA"/>
</dbReference>
<dbReference type="PANTHER" id="PTHR34581:SF2">
    <property type="entry name" value="PTS SYSTEM N,N'-DIACETYLCHITOBIOSE-SPECIFIC EIIB COMPONENT"/>
    <property type="match status" value="1"/>
</dbReference>
<keyword evidence="4" id="KW-0808">Transferase</keyword>
<evidence type="ECO:0000313" key="10">
    <source>
        <dbReference type="EMBL" id="SJZ70273.1"/>
    </source>
</evidence>
<gene>
    <name evidence="10" type="ORF">SAMN02745885_00702</name>
</gene>
<dbReference type="Pfam" id="PF02302">
    <property type="entry name" value="PTS_IIB"/>
    <property type="match status" value="1"/>
</dbReference>
<accession>A0A1T4MTH5</accession>
<dbReference type="OrthoDB" id="9808134at2"/>
<dbReference type="GO" id="GO:0009401">
    <property type="term" value="P:phosphoenolpyruvate-dependent sugar phosphotransferase system"/>
    <property type="evidence" value="ECO:0007669"/>
    <property type="project" value="UniProtKB-KW"/>
</dbReference>
<keyword evidence="6" id="KW-0418">Kinase</keyword>
<dbReference type="Gene3D" id="3.40.50.2300">
    <property type="match status" value="1"/>
</dbReference>
<keyword evidence="8" id="KW-0732">Signal</keyword>
<keyword evidence="2" id="KW-0597">Phosphoprotein</keyword>
<dbReference type="PROSITE" id="PS51100">
    <property type="entry name" value="PTS_EIIB_TYPE_3"/>
    <property type="match status" value="1"/>
</dbReference>
<evidence type="ECO:0000256" key="5">
    <source>
        <dbReference type="ARBA" id="ARBA00022683"/>
    </source>
</evidence>
<organism evidence="10 11">
    <name type="scientific">Carboxydocella sporoproducens DSM 16521</name>
    <dbReference type="NCBI Taxonomy" id="1121270"/>
    <lineage>
        <taxon>Bacteria</taxon>
        <taxon>Bacillati</taxon>
        <taxon>Bacillota</taxon>
        <taxon>Clostridia</taxon>
        <taxon>Eubacteriales</taxon>
        <taxon>Clostridiales Family XVI. Incertae Sedis</taxon>
        <taxon>Carboxydocella</taxon>
    </lineage>
</organism>
<dbReference type="InterPro" id="IPR003501">
    <property type="entry name" value="PTS_EIIB_2/3"/>
</dbReference>
<dbReference type="CDD" id="cd05564">
    <property type="entry name" value="PTS_IIB_chitobiose_lichenan"/>
    <property type="match status" value="1"/>
</dbReference>
<feature type="signal peptide" evidence="8">
    <location>
        <begin position="1"/>
        <end position="22"/>
    </location>
</feature>
<evidence type="ECO:0000256" key="8">
    <source>
        <dbReference type="SAM" id="SignalP"/>
    </source>
</evidence>
<dbReference type="AlphaFoldDB" id="A0A1T4MTH5"/>
<evidence type="ECO:0000313" key="11">
    <source>
        <dbReference type="Proteomes" id="UP000189933"/>
    </source>
</evidence>
<evidence type="ECO:0000259" key="9">
    <source>
        <dbReference type="PROSITE" id="PS51100"/>
    </source>
</evidence>
<proteinExistence type="predicted"/>
<keyword evidence="5" id="KW-0598">Phosphotransferase system</keyword>
<dbReference type="SUPFAM" id="SSF52794">
    <property type="entry name" value="PTS system IIB component-like"/>
    <property type="match status" value="1"/>
</dbReference>
<dbReference type="InterPro" id="IPR051819">
    <property type="entry name" value="PTS_sugar-specific_EIIB"/>
</dbReference>
<dbReference type="RefSeq" id="WP_078664811.1">
    <property type="nucleotide sequence ID" value="NZ_FUXM01000005.1"/>
</dbReference>
<name>A0A1T4MTH5_9FIRM</name>
<dbReference type="InterPro" id="IPR036095">
    <property type="entry name" value="PTS_EIIB-like_sf"/>
</dbReference>
<keyword evidence="1" id="KW-0813">Transport</keyword>